<dbReference type="InterPro" id="IPR050131">
    <property type="entry name" value="Peptidase_S8_subtilisin-like"/>
</dbReference>
<dbReference type="SUPFAM" id="SSF52743">
    <property type="entry name" value="Subtilisin-like"/>
    <property type="match status" value="1"/>
</dbReference>
<dbReference type="PANTHER" id="PTHR43806">
    <property type="entry name" value="PEPTIDASE S8"/>
    <property type="match status" value="1"/>
</dbReference>
<reference evidence="9 10" key="1">
    <citation type="submission" date="2023-07" db="EMBL/GenBank/DDBJ databases">
        <title>Genomic Encyclopedia of Type Strains, Phase IV (KMG-IV): sequencing the most valuable type-strain genomes for metagenomic binning, comparative biology and taxonomic classification.</title>
        <authorList>
            <person name="Goeker M."/>
        </authorList>
    </citation>
    <scope>NUCLEOTIDE SEQUENCE [LARGE SCALE GENOMIC DNA]</scope>
    <source>
        <strain evidence="9 10">DSM 102814</strain>
    </source>
</reference>
<keyword evidence="5" id="KW-0720">Serine protease</keyword>
<dbReference type="InterPro" id="IPR000209">
    <property type="entry name" value="Peptidase_S8/S53_dom"/>
</dbReference>
<keyword evidence="10" id="KW-1185">Reference proteome</keyword>
<proteinExistence type="inferred from homology"/>
<comment type="caution">
    <text evidence="6">Lacks conserved residue(s) required for the propagation of feature annotation.</text>
</comment>
<dbReference type="PROSITE" id="PS51892">
    <property type="entry name" value="SUBTILASE"/>
    <property type="match status" value="1"/>
</dbReference>
<gene>
    <name evidence="9" type="ORF">GGR31_002594</name>
</gene>
<name>A0ABU1K8H9_9FLAO</name>
<feature type="domain" description="Secretion system C-terminal sorting" evidence="8">
    <location>
        <begin position="242"/>
        <end position="313"/>
    </location>
</feature>
<evidence type="ECO:0000259" key="8">
    <source>
        <dbReference type="Pfam" id="PF18962"/>
    </source>
</evidence>
<dbReference type="InterPro" id="IPR026444">
    <property type="entry name" value="Secre_tail"/>
</dbReference>
<dbReference type="GO" id="GO:0006508">
    <property type="term" value="P:proteolysis"/>
    <property type="evidence" value="ECO:0007669"/>
    <property type="project" value="UniProtKB-KW"/>
</dbReference>
<keyword evidence="3" id="KW-0732">Signal</keyword>
<dbReference type="GO" id="GO:0008233">
    <property type="term" value="F:peptidase activity"/>
    <property type="evidence" value="ECO:0007669"/>
    <property type="project" value="UniProtKB-KW"/>
</dbReference>
<keyword evidence="2 9" id="KW-0645">Protease</keyword>
<protein>
    <submittedName>
        <fullName evidence="9">Subtilisin family serine protease</fullName>
    </submittedName>
</protein>
<dbReference type="PANTHER" id="PTHR43806:SF11">
    <property type="entry name" value="CEREVISIN-RELATED"/>
    <property type="match status" value="1"/>
</dbReference>
<evidence type="ECO:0000313" key="10">
    <source>
        <dbReference type="Proteomes" id="UP001257659"/>
    </source>
</evidence>
<dbReference type="RefSeq" id="WP_309729860.1">
    <property type="nucleotide sequence ID" value="NZ_JAVDQA010000009.1"/>
</dbReference>
<evidence type="ECO:0000256" key="2">
    <source>
        <dbReference type="ARBA" id="ARBA00022670"/>
    </source>
</evidence>
<evidence type="ECO:0000256" key="5">
    <source>
        <dbReference type="ARBA" id="ARBA00022825"/>
    </source>
</evidence>
<dbReference type="EMBL" id="JAVDQA010000009">
    <property type="protein sequence ID" value="MDR6301919.1"/>
    <property type="molecule type" value="Genomic_DNA"/>
</dbReference>
<keyword evidence="4" id="KW-0378">Hydrolase</keyword>
<dbReference type="Proteomes" id="UP001257659">
    <property type="component" value="Unassembled WGS sequence"/>
</dbReference>
<dbReference type="Pfam" id="PF18962">
    <property type="entry name" value="Por_Secre_tail"/>
    <property type="match status" value="1"/>
</dbReference>
<evidence type="ECO:0000259" key="7">
    <source>
        <dbReference type="Pfam" id="PF00082"/>
    </source>
</evidence>
<dbReference type="Pfam" id="PF00082">
    <property type="entry name" value="Peptidase_S8"/>
    <property type="match status" value="1"/>
</dbReference>
<evidence type="ECO:0000256" key="3">
    <source>
        <dbReference type="ARBA" id="ARBA00022729"/>
    </source>
</evidence>
<dbReference type="NCBIfam" id="TIGR04183">
    <property type="entry name" value="Por_Secre_tail"/>
    <property type="match status" value="1"/>
</dbReference>
<dbReference type="Gene3D" id="3.40.50.200">
    <property type="entry name" value="Peptidase S8/S53 domain"/>
    <property type="match status" value="1"/>
</dbReference>
<evidence type="ECO:0000256" key="1">
    <source>
        <dbReference type="ARBA" id="ARBA00011073"/>
    </source>
</evidence>
<comment type="caution">
    <text evidence="9">The sequence shown here is derived from an EMBL/GenBank/DDBJ whole genome shotgun (WGS) entry which is preliminary data.</text>
</comment>
<sequence>MAYGTEEAILYPEYSLQYGYNRAEAVTAAINNSVEGVVIMYEIQTGGAEPGNEDYVPAEYTNIIWDLTKAATDAGIVIVAAAGNGAQNLDSSIYLNYMNRGDSGAIIVGAGSPDTSHSKLQFSTFGSRVDVQAWRYNVYTTGYGDQAMVGNDFNQNYTAFSGTSSATPIVTSCVIVLQSYYHQLTGKYLSGIELRNILKTTGIPQGDFSGNIGPFPNMPNAISYINDNLATNNYIEEAKLLLFPNPFEDKITIRLPKSISGEKIIKLYDVKGRQILTSTMNSYTKTIATDNLANGVYFLHVHTSDKIFTKKIVK</sequence>
<organism evidence="9 10">
    <name type="scientific">Mesonia maritima</name>
    <dbReference type="NCBI Taxonomy" id="1793873"/>
    <lineage>
        <taxon>Bacteria</taxon>
        <taxon>Pseudomonadati</taxon>
        <taxon>Bacteroidota</taxon>
        <taxon>Flavobacteriia</taxon>
        <taxon>Flavobacteriales</taxon>
        <taxon>Flavobacteriaceae</taxon>
        <taxon>Mesonia</taxon>
    </lineage>
</organism>
<accession>A0ABU1K8H9</accession>
<evidence type="ECO:0000256" key="4">
    <source>
        <dbReference type="ARBA" id="ARBA00022801"/>
    </source>
</evidence>
<evidence type="ECO:0000313" key="9">
    <source>
        <dbReference type="EMBL" id="MDR6301919.1"/>
    </source>
</evidence>
<feature type="domain" description="Peptidase S8/S53" evidence="7">
    <location>
        <begin position="36"/>
        <end position="201"/>
    </location>
</feature>
<comment type="similarity">
    <text evidence="1 6">Belongs to the peptidase S8 family.</text>
</comment>
<evidence type="ECO:0000256" key="6">
    <source>
        <dbReference type="PROSITE-ProRule" id="PRU01240"/>
    </source>
</evidence>
<dbReference type="InterPro" id="IPR036852">
    <property type="entry name" value="Peptidase_S8/S53_dom_sf"/>
</dbReference>